<proteinExistence type="predicted"/>
<organism evidence="1">
    <name type="scientific">Tanacetum cinerariifolium</name>
    <name type="common">Dalmatian daisy</name>
    <name type="synonym">Chrysanthemum cinerariifolium</name>
    <dbReference type="NCBI Taxonomy" id="118510"/>
    <lineage>
        <taxon>Eukaryota</taxon>
        <taxon>Viridiplantae</taxon>
        <taxon>Streptophyta</taxon>
        <taxon>Embryophyta</taxon>
        <taxon>Tracheophyta</taxon>
        <taxon>Spermatophyta</taxon>
        <taxon>Magnoliopsida</taxon>
        <taxon>eudicotyledons</taxon>
        <taxon>Gunneridae</taxon>
        <taxon>Pentapetalae</taxon>
        <taxon>asterids</taxon>
        <taxon>campanulids</taxon>
        <taxon>Asterales</taxon>
        <taxon>Asteraceae</taxon>
        <taxon>Asteroideae</taxon>
        <taxon>Anthemideae</taxon>
        <taxon>Anthemidinae</taxon>
        <taxon>Tanacetum</taxon>
    </lineage>
</organism>
<gene>
    <name evidence="1" type="ORF">Tci_590607</name>
</gene>
<protein>
    <submittedName>
        <fullName evidence="1">Uncharacterized protein</fullName>
    </submittedName>
</protein>
<feature type="non-terminal residue" evidence="1">
    <location>
        <position position="1"/>
    </location>
</feature>
<comment type="caution">
    <text evidence="1">The sequence shown here is derived from an EMBL/GenBank/DDBJ whole genome shotgun (WGS) entry which is preliminary data.</text>
</comment>
<feature type="non-terminal residue" evidence="1">
    <location>
        <position position="329"/>
    </location>
</feature>
<name>A0A699J7V5_TANCI</name>
<dbReference type="PANTHER" id="PTHR33116:SF79">
    <property type="entry name" value="REVERSE TRANSCRIPTASE DOMAIN, ZINC FINGER, CCHC-TYPE-RELATED"/>
    <property type="match status" value="1"/>
</dbReference>
<reference evidence="1" key="1">
    <citation type="journal article" date="2019" name="Sci. Rep.">
        <title>Draft genome of Tanacetum cinerariifolium, the natural source of mosquito coil.</title>
        <authorList>
            <person name="Yamashiro T."/>
            <person name="Shiraishi A."/>
            <person name="Satake H."/>
            <person name="Nakayama K."/>
        </authorList>
    </citation>
    <scope>NUCLEOTIDE SEQUENCE</scope>
</reference>
<accession>A0A699J7V5</accession>
<dbReference type="AlphaFoldDB" id="A0A699J7V5"/>
<sequence length="329" mass="37196">NRLLELGKTIDQGRCNEEIVNERSEILKELHDLNASTSLDLAQKIDVVECNASYDEIKKADWECGINKSPGRDGFTFEFFRRYWDFIHQDVVAMVLLLFSTDLVSDDQSAFASNCQILDGPFILNKLLSWHKYKNTKVMIHKVDFVKAFDLVRWGFLDGVLHKFGFGDKWRGWIQGCLSSAIGFIPVNGLYKGIRIDDSLSLSHLFYADDVMFINLRKSKIMGIGIPHDVVATAASFIGCATLTSPFNYLGVKVGGIMSRLSSWDEVIDKFSSRLSKWKLKTLSIGGHLTLIKSVISSLPLPYFSIFKVPKGNLNRMEASRRNFFNGVD</sequence>
<evidence type="ECO:0000313" key="1">
    <source>
        <dbReference type="EMBL" id="GFA18635.1"/>
    </source>
</evidence>
<dbReference type="EMBL" id="BKCJ010382368">
    <property type="protein sequence ID" value="GFA18635.1"/>
    <property type="molecule type" value="Genomic_DNA"/>
</dbReference>
<dbReference type="PANTHER" id="PTHR33116">
    <property type="entry name" value="REVERSE TRANSCRIPTASE ZINC-BINDING DOMAIN-CONTAINING PROTEIN-RELATED-RELATED"/>
    <property type="match status" value="1"/>
</dbReference>